<dbReference type="Pfam" id="PF01603">
    <property type="entry name" value="B56"/>
    <property type="match status" value="1"/>
</dbReference>
<dbReference type="PANTHER" id="PTHR10257">
    <property type="entry name" value="SERINE/THREONINE PROTEIN PHOSPHATASE 2A PP2A REGULATORY SUBUNIT B"/>
    <property type="match status" value="1"/>
</dbReference>
<comment type="caution">
    <text evidence="6">The sequence shown here is derived from an EMBL/GenBank/DDBJ whole genome shotgun (WGS) entry which is preliminary data.</text>
</comment>
<dbReference type="InterPro" id="IPR002554">
    <property type="entry name" value="PP2A_B56"/>
</dbReference>
<evidence type="ECO:0000256" key="2">
    <source>
        <dbReference type="ARBA" id="ARBA00009745"/>
    </source>
</evidence>
<dbReference type="SUPFAM" id="SSF48371">
    <property type="entry name" value="ARM repeat"/>
    <property type="match status" value="1"/>
</dbReference>
<reference evidence="6" key="1">
    <citation type="journal article" date="2023" name="bioRxiv">
        <title>Scaffold-level genome assemblies of two parasitoid biocontrol wasps reveal the parthenogenesis mechanism and an associated novel virus.</title>
        <authorList>
            <person name="Inwood S."/>
            <person name="Skelly J."/>
            <person name="Guhlin J."/>
            <person name="Harrop T."/>
            <person name="Goldson S."/>
            <person name="Dearden P."/>
        </authorList>
    </citation>
    <scope>NUCLEOTIDE SEQUENCE</scope>
    <source>
        <strain evidence="6">Lincoln</strain>
        <tissue evidence="6">Whole body</tissue>
    </source>
</reference>
<dbReference type="Gene3D" id="1.25.10.10">
    <property type="entry name" value="Leucine-rich Repeat Variant"/>
    <property type="match status" value="1"/>
</dbReference>
<accession>A0AA39L287</accession>
<dbReference type="GO" id="GO:0072542">
    <property type="term" value="F:protein phosphatase activator activity"/>
    <property type="evidence" value="ECO:0007669"/>
    <property type="project" value="TreeGrafter"/>
</dbReference>
<evidence type="ECO:0000256" key="4">
    <source>
        <dbReference type="PIRNR" id="PIRNR028043"/>
    </source>
</evidence>
<dbReference type="Proteomes" id="UP001168972">
    <property type="component" value="Unassembled WGS sequence"/>
</dbReference>
<keyword evidence="3" id="KW-0539">Nucleus</keyword>
<dbReference type="GO" id="GO:0005634">
    <property type="term" value="C:nucleus"/>
    <property type="evidence" value="ECO:0007669"/>
    <property type="project" value="UniProtKB-SubCell"/>
</dbReference>
<evidence type="ECO:0000313" key="6">
    <source>
        <dbReference type="EMBL" id="KAK0182603.1"/>
    </source>
</evidence>
<gene>
    <name evidence="6" type="ORF">PV327_000724</name>
</gene>
<dbReference type="InterPro" id="IPR016024">
    <property type="entry name" value="ARM-type_fold"/>
</dbReference>
<dbReference type="GO" id="GO:0005829">
    <property type="term" value="C:cytosol"/>
    <property type="evidence" value="ECO:0007669"/>
    <property type="project" value="TreeGrafter"/>
</dbReference>
<keyword evidence="7" id="KW-1185">Reference proteome</keyword>
<feature type="compositionally biased region" description="Polar residues" evidence="5">
    <location>
        <begin position="506"/>
        <end position="519"/>
    </location>
</feature>
<comment type="similarity">
    <text evidence="2">Belongs to the phosphatase 2A regulatory subunit B56 family.</text>
</comment>
<feature type="region of interest" description="Disordered" evidence="5">
    <location>
        <begin position="1"/>
        <end position="50"/>
    </location>
</feature>
<dbReference type="AlphaFoldDB" id="A0AA39L287"/>
<dbReference type="EMBL" id="JAQQBR010000001">
    <property type="protein sequence ID" value="KAK0182603.1"/>
    <property type="molecule type" value="Genomic_DNA"/>
</dbReference>
<evidence type="ECO:0000256" key="3">
    <source>
        <dbReference type="ARBA" id="ARBA00023242"/>
    </source>
</evidence>
<evidence type="ECO:0000256" key="5">
    <source>
        <dbReference type="SAM" id="MobiDB-lite"/>
    </source>
</evidence>
<sequence length="596" mass="69327">MPYKQKKDKEAGKNKDKGKNGQGKELESGDENNKVTGGPPSGSTPPPPTLINKMKYQSGGPVIKKDKRQNSSRFNISKNCELQKLPFIAEAQQPNEREELFIQKLRQCCVLFDFLSDPLSDLKWKEVKRGALLEMVEYVTKNKGVITESIYPEAVNMFAVNLFRTLPPSSNPNGAEFDPEEDEPTLEASWPHLQLVYEFFLRLLESQDFQPTIAKRYIDHKFVLQLLELFDSEDPRERDFLKTTLHRIYGKFLGLRAYIRKQMNNVFYRFIYETEHHNGIAELLEILGSIINGFALPLKDEHKIFLLKVLLPLHKAKSLSVYHPQLAYCVVQFLEKDPNLTEVVIKNLLKFWPKTHSPKEVMFLNELEEILDVIEPAEFQKVMDPLFRQLAKCVSSPHFQVAERTLYYWNNEYIMSLISDNYSFILPIMYPALYKNSRNHWNKTIHGLIYNALKRLMEMNQKVFDECTQQYFQDRQKEKRALKDRDEAWNRVESLAMQHPNYSVMAQGNLNNSYNQSPHLDSPPLDEDGENDVTPLTLEKIEAKANEAKKMTNTNNVKPLLRRKSELPQDSYTMRALSDHKRADEYLVTPPDPNNC</sequence>
<dbReference type="InterPro" id="IPR011989">
    <property type="entry name" value="ARM-like"/>
</dbReference>
<proteinExistence type="inferred from homology"/>
<feature type="region of interest" description="Disordered" evidence="5">
    <location>
        <begin position="506"/>
        <end position="532"/>
    </location>
</feature>
<evidence type="ECO:0000256" key="1">
    <source>
        <dbReference type="ARBA" id="ARBA00004123"/>
    </source>
</evidence>
<reference evidence="6" key="2">
    <citation type="submission" date="2023-03" db="EMBL/GenBank/DDBJ databases">
        <authorList>
            <person name="Inwood S.N."/>
            <person name="Skelly J.G."/>
            <person name="Guhlin J."/>
            <person name="Harrop T.W.R."/>
            <person name="Goldson S.G."/>
            <person name="Dearden P.K."/>
        </authorList>
    </citation>
    <scope>NUCLEOTIDE SEQUENCE</scope>
    <source>
        <strain evidence="6">Lincoln</strain>
        <tissue evidence="6">Whole body</tissue>
    </source>
</reference>
<feature type="region of interest" description="Disordered" evidence="5">
    <location>
        <begin position="577"/>
        <end position="596"/>
    </location>
</feature>
<feature type="compositionally biased region" description="Basic and acidic residues" evidence="5">
    <location>
        <begin position="1"/>
        <end position="33"/>
    </location>
</feature>
<dbReference type="GO" id="GO:0007165">
    <property type="term" value="P:signal transduction"/>
    <property type="evidence" value="ECO:0007669"/>
    <property type="project" value="InterPro"/>
</dbReference>
<protein>
    <recommendedName>
        <fullName evidence="4">Serine/threonine protein phosphatase 2A regulatory subunit</fullName>
    </recommendedName>
</protein>
<dbReference type="PIRSF" id="PIRSF028043">
    <property type="entry name" value="PP2A_B56"/>
    <property type="match status" value="1"/>
</dbReference>
<dbReference type="GO" id="GO:0000159">
    <property type="term" value="C:protein phosphatase type 2A complex"/>
    <property type="evidence" value="ECO:0007669"/>
    <property type="project" value="UniProtKB-UniRule"/>
</dbReference>
<organism evidence="6 7">
    <name type="scientific">Microctonus hyperodae</name>
    <name type="common">Parasitoid wasp</name>
    <dbReference type="NCBI Taxonomy" id="165561"/>
    <lineage>
        <taxon>Eukaryota</taxon>
        <taxon>Metazoa</taxon>
        <taxon>Ecdysozoa</taxon>
        <taxon>Arthropoda</taxon>
        <taxon>Hexapoda</taxon>
        <taxon>Insecta</taxon>
        <taxon>Pterygota</taxon>
        <taxon>Neoptera</taxon>
        <taxon>Endopterygota</taxon>
        <taxon>Hymenoptera</taxon>
        <taxon>Apocrita</taxon>
        <taxon>Ichneumonoidea</taxon>
        <taxon>Braconidae</taxon>
        <taxon>Euphorinae</taxon>
        <taxon>Microctonus</taxon>
    </lineage>
</organism>
<name>A0AA39L287_MICHY</name>
<dbReference type="PANTHER" id="PTHR10257:SF3">
    <property type="entry name" value="SERINE_THREONINE-PROTEIN PHOSPHATASE 2A 56 KDA REGULATORY SUBUNIT GAMMA ISOFORM"/>
    <property type="match status" value="1"/>
</dbReference>
<dbReference type="FunFam" id="1.25.10.10:FF:000003">
    <property type="entry name" value="Serine/threonine-protein phosphatase 2A 56 kDa regulatory subunit"/>
    <property type="match status" value="1"/>
</dbReference>
<evidence type="ECO:0000313" key="7">
    <source>
        <dbReference type="Proteomes" id="UP001168972"/>
    </source>
</evidence>
<comment type="subcellular location">
    <subcellularLocation>
        <location evidence="1">Nucleus</location>
    </subcellularLocation>
</comment>